<dbReference type="Proteomes" id="UP000046176">
    <property type="component" value="Unassembled WGS sequence"/>
</dbReference>
<name>A0A0T7FA14_NEOGA</name>
<evidence type="ECO:0000259" key="3">
    <source>
        <dbReference type="PROSITE" id="PS50222"/>
    </source>
</evidence>
<dbReference type="SUPFAM" id="SSF47473">
    <property type="entry name" value="EF-hand"/>
    <property type="match status" value="1"/>
</dbReference>
<dbReference type="PROSITE" id="PS50222">
    <property type="entry name" value="EF_HAND_2"/>
    <property type="match status" value="2"/>
</dbReference>
<gene>
    <name evidence="4" type="ORF">NGAL_HAMBI1145_06030</name>
</gene>
<accession>A0A0T7FA14</accession>
<dbReference type="InterPro" id="IPR002048">
    <property type="entry name" value="EF_hand_dom"/>
</dbReference>
<feature type="signal peptide" evidence="2">
    <location>
        <begin position="1"/>
        <end position="25"/>
    </location>
</feature>
<keyword evidence="2" id="KW-0732">Signal</keyword>
<reference evidence="4 5" key="1">
    <citation type="submission" date="2014-08" db="EMBL/GenBank/DDBJ databases">
        <authorList>
            <person name="Chen Y.-H."/>
        </authorList>
    </citation>
    <scope>NUCLEOTIDE SEQUENCE [LARGE SCALE GENOMIC DNA]</scope>
</reference>
<feature type="domain" description="EF-hand" evidence="3">
    <location>
        <begin position="43"/>
        <end position="78"/>
    </location>
</feature>
<evidence type="ECO:0000313" key="4">
    <source>
        <dbReference type="EMBL" id="CDZ31836.1"/>
    </source>
</evidence>
<dbReference type="Gene3D" id="1.10.238.10">
    <property type="entry name" value="EF-hand"/>
    <property type="match status" value="2"/>
</dbReference>
<sequence length="223" mass="24883">MTAKKIVLATLGAALIAGAAVPAFAAPGRDGPGRHGGPGRAMMQDVMFVRLLKNADADRDGRISKDEMTAFQDKLFTTIDANKDGSLTRGEMFDYRQAKMEEFRKPHQPEVANATAPKDDQSDDKMADRNMADRRDDHRRDRDHSAWNHDGQGRHGGRREDARWEGPHGRQMMGRGMFRMVDEDKDGKITKTEATTASDKLFARMDTNKDGTISIDDLPDRPL</sequence>
<dbReference type="EMBL" id="CCRH01000001">
    <property type="protein sequence ID" value="CDZ31836.1"/>
    <property type="molecule type" value="Genomic_DNA"/>
</dbReference>
<feature type="chain" id="PRO_5017952241" evidence="2">
    <location>
        <begin position="26"/>
        <end position="223"/>
    </location>
</feature>
<proteinExistence type="predicted"/>
<feature type="region of interest" description="Disordered" evidence="1">
    <location>
        <begin position="102"/>
        <end position="176"/>
    </location>
</feature>
<dbReference type="InterPro" id="IPR011992">
    <property type="entry name" value="EF-hand-dom_pair"/>
</dbReference>
<dbReference type="InterPro" id="IPR018247">
    <property type="entry name" value="EF_Hand_1_Ca_BS"/>
</dbReference>
<dbReference type="PROSITE" id="PS00018">
    <property type="entry name" value="EF_HAND_1"/>
    <property type="match status" value="3"/>
</dbReference>
<evidence type="ECO:0000256" key="2">
    <source>
        <dbReference type="SAM" id="SignalP"/>
    </source>
</evidence>
<feature type="compositionally biased region" description="Basic and acidic residues" evidence="1">
    <location>
        <begin position="117"/>
        <end position="168"/>
    </location>
</feature>
<dbReference type="GO" id="GO:0005509">
    <property type="term" value="F:calcium ion binding"/>
    <property type="evidence" value="ECO:0007669"/>
    <property type="project" value="InterPro"/>
</dbReference>
<protein>
    <submittedName>
        <fullName evidence="4">Calcium-binding EF-hand-containing protein</fullName>
    </submittedName>
</protein>
<feature type="domain" description="EF-hand" evidence="3">
    <location>
        <begin position="193"/>
        <end position="223"/>
    </location>
</feature>
<dbReference type="AlphaFoldDB" id="A0A0T7FA14"/>
<dbReference type="Pfam" id="PF13202">
    <property type="entry name" value="EF-hand_5"/>
    <property type="match status" value="4"/>
</dbReference>
<evidence type="ECO:0000313" key="5">
    <source>
        <dbReference type="Proteomes" id="UP000046176"/>
    </source>
</evidence>
<dbReference type="OrthoDB" id="8404005at2"/>
<organism evidence="4 5">
    <name type="scientific">Neorhizobium galegae bv. officinalis</name>
    <dbReference type="NCBI Taxonomy" id="323656"/>
    <lineage>
        <taxon>Bacteria</taxon>
        <taxon>Pseudomonadati</taxon>
        <taxon>Pseudomonadota</taxon>
        <taxon>Alphaproteobacteria</taxon>
        <taxon>Hyphomicrobiales</taxon>
        <taxon>Rhizobiaceae</taxon>
        <taxon>Rhizobium/Agrobacterium group</taxon>
        <taxon>Neorhizobium</taxon>
    </lineage>
</organism>
<evidence type="ECO:0000256" key="1">
    <source>
        <dbReference type="SAM" id="MobiDB-lite"/>
    </source>
</evidence>
<dbReference type="RefSeq" id="WP_046664855.1">
    <property type="nucleotide sequence ID" value="NZ_CCRH01000001.1"/>
</dbReference>